<dbReference type="OrthoDB" id="10251130at2759"/>
<dbReference type="AlphaFoldDB" id="A0A8J5XLT4"/>
<evidence type="ECO:0000313" key="1">
    <source>
        <dbReference type="EMBL" id="KAG8470403.1"/>
    </source>
</evidence>
<keyword evidence="2" id="KW-1185">Reference proteome</keyword>
<gene>
    <name evidence="1" type="ORF">KFE25_008824</name>
</gene>
<evidence type="ECO:0000313" key="2">
    <source>
        <dbReference type="Proteomes" id="UP000751190"/>
    </source>
</evidence>
<protein>
    <submittedName>
        <fullName evidence="1">Uncharacterized protein</fullName>
    </submittedName>
</protein>
<accession>A0A8J5XLT4</accession>
<name>A0A8J5XLT4_DIALT</name>
<sequence length="153" mass="16604">MSVSKRSRDPICDVCGHCHVQGVKCATCGHVGKYIVPGGPNRPTAGFMPPVPPGSLDQPNTTPPWMIGITVADFKLCLEVFFSLLPQLQHAGQLDDALSNLDQIKVVLDTLPDYCQTDQCPSYVMGIPCRPILKALQRISMYGAPIAPYIPLE</sequence>
<organism evidence="1 2">
    <name type="scientific">Diacronema lutheri</name>
    <name type="common">Unicellular marine alga</name>
    <name type="synonym">Monochrysis lutheri</name>
    <dbReference type="NCBI Taxonomy" id="2081491"/>
    <lineage>
        <taxon>Eukaryota</taxon>
        <taxon>Haptista</taxon>
        <taxon>Haptophyta</taxon>
        <taxon>Pavlovophyceae</taxon>
        <taxon>Pavlovales</taxon>
        <taxon>Pavlovaceae</taxon>
        <taxon>Diacronema</taxon>
    </lineage>
</organism>
<comment type="caution">
    <text evidence="1">The sequence shown here is derived from an EMBL/GenBank/DDBJ whole genome shotgun (WGS) entry which is preliminary data.</text>
</comment>
<proteinExistence type="predicted"/>
<reference evidence="1" key="1">
    <citation type="submission" date="2021-05" db="EMBL/GenBank/DDBJ databases">
        <title>The genome of the haptophyte Pavlova lutheri (Diacronema luteri, Pavlovales) - a model for lipid biosynthesis in eukaryotic algae.</title>
        <authorList>
            <person name="Hulatt C.J."/>
            <person name="Posewitz M.C."/>
        </authorList>
    </citation>
    <scope>NUCLEOTIDE SEQUENCE</scope>
    <source>
        <strain evidence="1">NIVA-4/92</strain>
    </source>
</reference>
<dbReference type="EMBL" id="JAGTXO010000001">
    <property type="protein sequence ID" value="KAG8470403.1"/>
    <property type="molecule type" value="Genomic_DNA"/>
</dbReference>
<dbReference type="Proteomes" id="UP000751190">
    <property type="component" value="Unassembled WGS sequence"/>
</dbReference>